<dbReference type="Pfam" id="PF00378">
    <property type="entry name" value="ECH_1"/>
    <property type="match status" value="1"/>
</dbReference>
<dbReference type="EMBL" id="MASW01000014">
    <property type="protein sequence ID" value="PXY17431.1"/>
    <property type="molecule type" value="Genomic_DNA"/>
</dbReference>
<dbReference type="Gene3D" id="3.90.226.10">
    <property type="entry name" value="2-enoyl-CoA Hydratase, Chain A, domain 1"/>
    <property type="match status" value="1"/>
</dbReference>
<dbReference type="RefSeq" id="WP_112285721.1">
    <property type="nucleotide sequence ID" value="NZ_MASW01000014.1"/>
</dbReference>
<dbReference type="CDD" id="cd06558">
    <property type="entry name" value="crotonase-like"/>
    <property type="match status" value="1"/>
</dbReference>
<dbReference type="OrthoDB" id="9777711at2"/>
<evidence type="ECO:0000313" key="2">
    <source>
        <dbReference type="EMBL" id="PXY17431.1"/>
    </source>
</evidence>
<evidence type="ECO:0000256" key="1">
    <source>
        <dbReference type="RuleBase" id="RU003707"/>
    </source>
</evidence>
<dbReference type="SUPFAM" id="SSF52096">
    <property type="entry name" value="ClpP/crotonase"/>
    <property type="match status" value="1"/>
</dbReference>
<dbReference type="PROSITE" id="PS00166">
    <property type="entry name" value="ENOYL_COA_HYDRATASE"/>
    <property type="match status" value="1"/>
</dbReference>
<accession>A0A2V4ADN9</accession>
<dbReference type="GO" id="GO:0003824">
    <property type="term" value="F:catalytic activity"/>
    <property type="evidence" value="ECO:0007669"/>
    <property type="project" value="InterPro"/>
</dbReference>
<dbReference type="InterPro" id="IPR001753">
    <property type="entry name" value="Enoyl-CoA_hydra/iso"/>
</dbReference>
<reference evidence="2 3" key="1">
    <citation type="submission" date="2016-07" db="EMBL/GenBank/DDBJ databases">
        <title>Draft genome sequence of Prauserella muralis DSM 45305, isolated from a mould-covered wall in an indoor environment.</title>
        <authorList>
            <person name="Ruckert C."/>
            <person name="Albersmeier A."/>
            <person name="Jiang C.-L."/>
            <person name="Jiang Y."/>
            <person name="Kalinowski J."/>
            <person name="Schneider O."/>
            <person name="Winkler A."/>
            <person name="Zotchev S.B."/>
        </authorList>
    </citation>
    <scope>NUCLEOTIDE SEQUENCE [LARGE SCALE GENOMIC DNA]</scope>
    <source>
        <strain evidence="2 3">DSM 45305</strain>
    </source>
</reference>
<name>A0A2V4ADN9_9PSEU</name>
<proteinExistence type="inferred from homology"/>
<dbReference type="PANTHER" id="PTHR43459:SF1">
    <property type="entry name" value="EG:BACN32G11.4 PROTEIN"/>
    <property type="match status" value="1"/>
</dbReference>
<dbReference type="Proteomes" id="UP000249915">
    <property type="component" value="Unassembled WGS sequence"/>
</dbReference>
<protein>
    <submittedName>
        <fullName evidence="2">Uncharacterized protein</fullName>
    </submittedName>
</protein>
<dbReference type="InterPro" id="IPR018376">
    <property type="entry name" value="Enoyl-CoA_hyd/isom_CS"/>
</dbReference>
<sequence>MARDGDDKRTIRTERDGELLWLVLDRPERLNALCGPMREEITEVLDQAARGPWRCLLIRGEGRAFCAGADLAQFVDEIDLADAEAVRTYLAQGWQEVAARLRELPLPVVSAVHGAAYGGGANLALAADLVVAAESATFCEPYVTHGISPDCGATWLLPRLVGSQHTRRLLLLGEPIAAHEAARIGLVAEVVPDGALLARARQLGTALAAKDPKALQATRELLELNQHADLRKALAREAETVAALLGGPAFRHATARFRKH</sequence>
<dbReference type="PANTHER" id="PTHR43459">
    <property type="entry name" value="ENOYL-COA HYDRATASE"/>
    <property type="match status" value="1"/>
</dbReference>
<dbReference type="InterPro" id="IPR029045">
    <property type="entry name" value="ClpP/crotonase-like_dom_sf"/>
</dbReference>
<gene>
    <name evidence="2" type="ORF">BAY60_34680</name>
</gene>
<evidence type="ECO:0000313" key="3">
    <source>
        <dbReference type="Proteomes" id="UP000249915"/>
    </source>
</evidence>
<keyword evidence="3" id="KW-1185">Reference proteome</keyword>
<dbReference type="AlphaFoldDB" id="A0A2V4ADN9"/>
<organism evidence="2 3">
    <name type="scientific">Prauserella muralis</name>
    <dbReference type="NCBI Taxonomy" id="588067"/>
    <lineage>
        <taxon>Bacteria</taxon>
        <taxon>Bacillati</taxon>
        <taxon>Actinomycetota</taxon>
        <taxon>Actinomycetes</taxon>
        <taxon>Pseudonocardiales</taxon>
        <taxon>Pseudonocardiaceae</taxon>
        <taxon>Prauserella</taxon>
    </lineage>
</organism>
<comment type="caution">
    <text evidence="2">The sequence shown here is derived from an EMBL/GenBank/DDBJ whole genome shotgun (WGS) entry which is preliminary data.</text>
</comment>
<comment type="similarity">
    <text evidence="1">Belongs to the enoyl-CoA hydratase/isomerase family.</text>
</comment>